<keyword evidence="1" id="KW-0802">TPR repeat</keyword>
<dbReference type="SUPFAM" id="SSF48452">
    <property type="entry name" value="TPR-like"/>
    <property type="match status" value="1"/>
</dbReference>
<dbReference type="Gene3D" id="1.25.40.10">
    <property type="entry name" value="Tetratricopeptide repeat domain"/>
    <property type="match status" value="1"/>
</dbReference>
<evidence type="ECO:0000313" key="3">
    <source>
        <dbReference type="Proteomes" id="UP001595907"/>
    </source>
</evidence>
<reference evidence="3" key="1">
    <citation type="journal article" date="2019" name="Int. J. Syst. Evol. Microbiol.">
        <title>The Global Catalogue of Microorganisms (GCM) 10K type strain sequencing project: providing services to taxonomists for standard genome sequencing and annotation.</title>
        <authorList>
            <consortium name="The Broad Institute Genomics Platform"/>
            <consortium name="The Broad Institute Genome Sequencing Center for Infectious Disease"/>
            <person name="Wu L."/>
            <person name="Ma J."/>
        </authorList>
    </citation>
    <scope>NUCLEOTIDE SEQUENCE [LARGE SCALE GENOMIC DNA]</scope>
    <source>
        <strain evidence="3">CECT 8289</strain>
    </source>
</reference>
<name>A0ABV8QQK9_9BACT</name>
<dbReference type="PROSITE" id="PS50005">
    <property type="entry name" value="TPR"/>
    <property type="match status" value="1"/>
</dbReference>
<sequence>MKKQLIVAGAGLIVVVLLFTFGRTTSNKKTTVAANKATETQKVFDIQQFILAEKAKLSPTQAIFLSKLENNITRGDVADQTIKANIALADFWKDSAKVYEPFVFYTSTAAKLDNSEKNLTFAAQLILSNLRNEQDEAKLNWETTEAIDLFERAIKINPNNDTLRVGLGSCYIFGKGRNGDPQETMKGIQELLGVVRKDSTNYQAQLVLGIGGLVSGQFDKAIERLNKVVTAEPNNKEAIAFLADAYAGKGDKANAIKWYNVSKRLISDVHYTQEVDERIKSLK</sequence>
<dbReference type="EMBL" id="JBHSCZ010000001">
    <property type="protein sequence ID" value="MFC4262565.1"/>
    <property type="molecule type" value="Genomic_DNA"/>
</dbReference>
<dbReference type="Proteomes" id="UP001595907">
    <property type="component" value="Unassembled WGS sequence"/>
</dbReference>
<evidence type="ECO:0000313" key="2">
    <source>
        <dbReference type="EMBL" id="MFC4262565.1"/>
    </source>
</evidence>
<protein>
    <submittedName>
        <fullName evidence="2">Tetratricopeptide repeat protein</fullName>
    </submittedName>
</protein>
<accession>A0ABV8QQK9</accession>
<dbReference type="InterPro" id="IPR011990">
    <property type="entry name" value="TPR-like_helical_dom_sf"/>
</dbReference>
<comment type="caution">
    <text evidence="2">The sequence shown here is derived from an EMBL/GenBank/DDBJ whole genome shotgun (WGS) entry which is preliminary data.</text>
</comment>
<evidence type="ECO:0000256" key="1">
    <source>
        <dbReference type="PROSITE-ProRule" id="PRU00339"/>
    </source>
</evidence>
<dbReference type="InterPro" id="IPR019734">
    <property type="entry name" value="TPR_rpt"/>
</dbReference>
<gene>
    <name evidence="2" type="ORF">ACFOWM_06735</name>
</gene>
<dbReference type="Pfam" id="PF14559">
    <property type="entry name" value="TPR_19"/>
    <property type="match status" value="1"/>
</dbReference>
<organism evidence="2 3">
    <name type="scientific">Ferruginibacter yonginensis</name>
    <dbReference type="NCBI Taxonomy" id="1310416"/>
    <lineage>
        <taxon>Bacteria</taxon>
        <taxon>Pseudomonadati</taxon>
        <taxon>Bacteroidota</taxon>
        <taxon>Chitinophagia</taxon>
        <taxon>Chitinophagales</taxon>
        <taxon>Chitinophagaceae</taxon>
        <taxon>Ferruginibacter</taxon>
    </lineage>
</organism>
<keyword evidence="3" id="KW-1185">Reference proteome</keyword>
<proteinExistence type="predicted"/>
<dbReference type="RefSeq" id="WP_379708107.1">
    <property type="nucleotide sequence ID" value="NZ_JBHSCZ010000001.1"/>
</dbReference>
<feature type="repeat" description="TPR" evidence="1">
    <location>
        <begin position="202"/>
        <end position="235"/>
    </location>
</feature>